<accession>A0A517TRK9</accession>
<protein>
    <submittedName>
        <fullName evidence="2">Uncharacterized protein</fullName>
    </submittedName>
</protein>
<dbReference type="KEGG" id="llh:I41_01610"/>
<name>A0A517TRK9_9BACT</name>
<keyword evidence="1" id="KW-0472">Membrane</keyword>
<sequence length="55" mass="5646">MSASIAEFAGDFANCYRPGQGKPRCLAPSPLEIATAVLLVLIAGAIAAVATSRKR</sequence>
<feature type="transmembrane region" description="Helical" evidence="1">
    <location>
        <begin position="33"/>
        <end position="51"/>
    </location>
</feature>
<reference evidence="2 3" key="1">
    <citation type="submission" date="2019-02" db="EMBL/GenBank/DDBJ databases">
        <title>Deep-cultivation of Planctomycetes and their phenomic and genomic characterization uncovers novel biology.</title>
        <authorList>
            <person name="Wiegand S."/>
            <person name="Jogler M."/>
            <person name="Boedeker C."/>
            <person name="Pinto D."/>
            <person name="Vollmers J."/>
            <person name="Rivas-Marin E."/>
            <person name="Kohn T."/>
            <person name="Peeters S.H."/>
            <person name="Heuer A."/>
            <person name="Rast P."/>
            <person name="Oberbeckmann S."/>
            <person name="Bunk B."/>
            <person name="Jeske O."/>
            <person name="Meyerdierks A."/>
            <person name="Storesund J.E."/>
            <person name="Kallscheuer N."/>
            <person name="Luecker S."/>
            <person name="Lage O.M."/>
            <person name="Pohl T."/>
            <person name="Merkel B.J."/>
            <person name="Hornburger P."/>
            <person name="Mueller R.-W."/>
            <person name="Bruemmer F."/>
            <person name="Labrenz M."/>
            <person name="Spormann A.M."/>
            <person name="Op den Camp H."/>
            <person name="Overmann J."/>
            <person name="Amann R."/>
            <person name="Jetten M.S.M."/>
            <person name="Mascher T."/>
            <person name="Medema M.H."/>
            <person name="Devos D.P."/>
            <person name="Kaster A.-K."/>
            <person name="Ovreas L."/>
            <person name="Rohde M."/>
            <person name="Galperin M.Y."/>
            <person name="Jogler C."/>
        </authorList>
    </citation>
    <scope>NUCLEOTIDE SEQUENCE [LARGE SCALE GENOMIC DNA]</scope>
    <source>
        <strain evidence="2 3">I41</strain>
    </source>
</reference>
<dbReference type="RefSeq" id="WP_168206589.1">
    <property type="nucleotide sequence ID" value="NZ_CP036339.1"/>
</dbReference>
<proteinExistence type="predicted"/>
<dbReference type="Proteomes" id="UP000317909">
    <property type="component" value="Chromosome"/>
</dbReference>
<evidence type="ECO:0000313" key="3">
    <source>
        <dbReference type="Proteomes" id="UP000317909"/>
    </source>
</evidence>
<keyword evidence="1" id="KW-0812">Transmembrane</keyword>
<keyword evidence="1" id="KW-1133">Transmembrane helix</keyword>
<dbReference type="EMBL" id="CP036339">
    <property type="protein sequence ID" value="QDT71006.1"/>
    <property type="molecule type" value="Genomic_DNA"/>
</dbReference>
<evidence type="ECO:0000313" key="2">
    <source>
        <dbReference type="EMBL" id="QDT71006.1"/>
    </source>
</evidence>
<keyword evidence="3" id="KW-1185">Reference proteome</keyword>
<gene>
    <name evidence="2" type="ORF">I41_01610</name>
</gene>
<organism evidence="2 3">
    <name type="scientific">Lacipirellula limnantheis</name>
    <dbReference type="NCBI Taxonomy" id="2528024"/>
    <lineage>
        <taxon>Bacteria</taxon>
        <taxon>Pseudomonadati</taxon>
        <taxon>Planctomycetota</taxon>
        <taxon>Planctomycetia</taxon>
        <taxon>Pirellulales</taxon>
        <taxon>Lacipirellulaceae</taxon>
        <taxon>Lacipirellula</taxon>
    </lineage>
</organism>
<evidence type="ECO:0000256" key="1">
    <source>
        <dbReference type="SAM" id="Phobius"/>
    </source>
</evidence>
<dbReference type="AlphaFoldDB" id="A0A517TRK9"/>